<feature type="signal peptide" evidence="2">
    <location>
        <begin position="1"/>
        <end position="25"/>
    </location>
</feature>
<dbReference type="RefSeq" id="WP_203921518.1">
    <property type="nucleotide sequence ID" value="NZ_BONZ01000061.1"/>
</dbReference>
<keyword evidence="1" id="KW-0472">Membrane</keyword>
<proteinExistence type="predicted"/>
<dbReference type="AlphaFoldDB" id="A0A8J3VTS5"/>
<evidence type="ECO:0000256" key="2">
    <source>
        <dbReference type="SAM" id="SignalP"/>
    </source>
</evidence>
<feature type="chain" id="PRO_5035160934" description="LPXTG-motif cell wall anchor domain-containing protein" evidence="2">
    <location>
        <begin position="26"/>
        <end position="201"/>
    </location>
</feature>
<name>A0A8J3VTS5_9ACTN</name>
<keyword evidence="1" id="KW-0812">Transmembrane</keyword>
<comment type="caution">
    <text evidence="3">The sequence shown here is derived from an EMBL/GenBank/DDBJ whole genome shotgun (WGS) entry which is preliminary data.</text>
</comment>
<evidence type="ECO:0000313" key="4">
    <source>
        <dbReference type="Proteomes" id="UP000642748"/>
    </source>
</evidence>
<feature type="transmembrane region" description="Helical" evidence="1">
    <location>
        <begin position="163"/>
        <end position="184"/>
    </location>
</feature>
<keyword evidence="1" id="KW-1133">Transmembrane helix</keyword>
<protein>
    <recommendedName>
        <fullName evidence="5">LPXTG-motif cell wall anchor domain-containing protein</fullName>
    </recommendedName>
</protein>
<accession>A0A8J3VTS5</accession>
<organism evidence="3 4">
    <name type="scientific">Rugosimonospora africana</name>
    <dbReference type="NCBI Taxonomy" id="556532"/>
    <lineage>
        <taxon>Bacteria</taxon>
        <taxon>Bacillati</taxon>
        <taxon>Actinomycetota</taxon>
        <taxon>Actinomycetes</taxon>
        <taxon>Micromonosporales</taxon>
        <taxon>Micromonosporaceae</taxon>
        <taxon>Rugosimonospora</taxon>
    </lineage>
</organism>
<keyword evidence="4" id="KW-1185">Reference proteome</keyword>
<evidence type="ECO:0000313" key="3">
    <source>
        <dbReference type="EMBL" id="GIH17996.1"/>
    </source>
</evidence>
<dbReference type="EMBL" id="BONZ01000061">
    <property type="protein sequence ID" value="GIH17996.1"/>
    <property type="molecule type" value="Genomic_DNA"/>
</dbReference>
<keyword evidence="2" id="KW-0732">Signal</keyword>
<sequence>MRLTRIISALAGALAIVATPAVAHAQNEYPPPPPVLTLSSTTITAGDTVILSGRGYGLGEQVSITSVHRAGAAGRTSGATNRNSHAGPAMVPVAFDQPLADGHVPTPPVTVTTDSTGAFSIRLRFDDPGIEDITATGLTSGRSASITLTVLRHGNLPVTGTNLAKMTIGGGSLLAAGAALYLVAMVRRRRRAGAADGELVG</sequence>
<evidence type="ECO:0008006" key="5">
    <source>
        <dbReference type="Google" id="ProtNLM"/>
    </source>
</evidence>
<dbReference type="Proteomes" id="UP000642748">
    <property type="component" value="Unassembled WGS sequence"/>
</dbReference>
<evidence type="ECO:0000256" key="1">
    <source>
        <dbReference type="SAM" id="Phobius"/>
    </source>
</evidence>
<gene>
    <name evidence="3" type="ORF">Raf01_61680</name>
</gene>
<reference evidence="3" key="1">
    <citation type="submission" date="2021-01" db="EMBL/GenBank/DDBJ databases">
        <title>Whole genome shotgun sequence of Rugosimonospora africana NBRC 104875.</title>
        <authorList>
            <person name="Komaki H."/>
            <person name="Tamura T."/>
        </authorList>
    </citation>
    <scope>NUCLEOTIDE SEQUENCE</scope>
    <source>
        <strain evidence="3">NBRC 104875</strain>
    </source>
</reference>